<evidence type="ECO:0000256" key="2">
    <source>
        <dbReference type="ARBA" id="ARBA00022737"/>
    </source>
</evidence>
<protein>
    <submittedName>
        <fullName evidence="3">Putative WRKY transcription factor 52</fullName>
    </submittedName>
</protein>
<organism evidence="3 4">
    <name type="scientific">Morella rubra</name>
    <name type="common">Chinese bayberry</name>
    <dbReference type="NCBI Taxonomy" id="262757"/>
    <lineage>
        <taxon>Eukaryota</taxon>
        <taxon>Viridiplantae</taxon>
        <taxon>Streptophyta</taxon>
        <taxon>Embryophyta</taxon>
        <taxon>Tracheophyta</taxon>
        <taxon>Spermatophyta</taxon>
        <taxon>Magnoliopsida</taxon>
        <taxon>eudicotyledons</taxon>
        <taxon>Gunneridae</taxon>
        <taxon>Pentapetalae</taxon>
        <taxon>rosids</taxon>
        <taxon>fabids</taxon>
        <taxon>Fagales</taxon>
        <taxon>Myricaceae</taxon>
        <taxon>Morella</taxon>
    </lineage>
</organism>
<gene>
    <name evidence="3" type="ORF">CJ030_MR2G016456</name>
</gene>
<keyword evidence="1" id="KW-0433">Leucine-rich repeat</keyword>
<proteinExistence type="predicted"/>
<accession>A0A6A1WD33</accession>
<dbReference type="Proteomes" id="UP000516437">
    <property type="component" value="Chromosome 2"/>
</dbReference>
<dbReference type="EMBL" id="RXIC02000020">
    <property type="protein sequence ID" value="KAB1223155.1"/>
    <property type="molecule type" value="Genomic_DNA"/>
</dbReference>
<keyword evidence="2" id="KW-0677">Repeat</keyword>
<comment type="caution">
    <text evidence="3">The sequence shown here is derived from an EMBL/GenBank/DDBJ whole genome shotgun (WGS) entry which is preliminary data.</text>
</comment>
<dbReference type="InterPro" id="IPR011713">
    <property type="entry name" value="Leu-rich_rpt_3"/>
</dbReference>
<evidence type="ECO:0000313" key="3">
    <source>
        <dbReference type="EMBL" id="KAB1223155.1"/>
    </source>
</evidence>
<dbReference type="AlphaFoldDB" id="A0A6A1WD33"/>
<dbReference type="OrthoDB" id="1105142at2759"/>
<sequence>MDIVENFSKLHDKYLSNMLWPRDLLRSMPTNELRVMDWLGFPLKSLPTKFQSDHLVQLNMPCSRIKQLWKGIKTWWNFRLEFEEYLEQVFLGGNTMYKFSKNFAIPEYGSSKARPTRGIEMMSEDSIGAFYLDYTGRLYCVRNLGEESEYFSSTESRMDYVMPVGGKRLRCDSSVRAKGSLDTLVVSATSGIRHVRGSTCGIALLKARTGGKLTVHIPDGCTGVMTRRPQCSRVILECNQQENRAKLKIVHTLGARSFQCARALLEKMEALQLQHKSEGKSYT</sequence>
<name>A0A6A1WD33_9ROSI</name>
<evidence type="ECO:0000313" key="4">
    <source>
        <dbReference type="Proteomes" id="UP000516437"/>
    </source>
</evidence>
<keyword evidence="4" id="KW-1185">Reference proteome</keyword>
<dbReference type="Pfam" id="PF07725">
    <property type="entry name" value="LRR_3"/>
    <property type="match status" value="1"/>
</dbReference>
<reference evidence="3 4" key="1">
    <citation type="journal article" date="2019" name="Plant Biotechnol. J.">
        <title>The red bayberry genome and genetic basis of sex determination.</title>
        <authorList>
            <person name="Jia H.M."/>
            <person name="Jia H.J."/>
            <person name="Cai Q.L."/>
            <person name="Wang Y."/>
            <person name="Zhao H.B."/>
            <person name="Yang W.F."/>
            <person name="Wang G.Y."/>
            <person name="Li Y.H."/>
            <person name="Zhan D.L."/>
            <person name="Shen Y.T."/>
            <person name="Niu Q.F."/>
            <person name="Chang L."/>
            <person name="Qiu J."/>
            <person name="Zhao L."/>
            <person name="Xie H.B."/>
            <person name="Fu W.Y."/>
            <person name="Jin J."/>
            <person name="Li X.W."/>
            <person name="Jiao Y."/>
            <person name="Zhou C.C."/>
            <person name="Tu T."/>
            <person name="Chai C.Y."/>
            <person name="Gao J.L."/>
            <person name="Fan L.J."/>
            <person name="van de Weg E."/>
            <person name="Wang J.Y."/>
            <person name="Gao Z.S."/>
        </authorList>
    </citation>
    <scope>NUCLEOTIDE SEQUENCE [LARGE SCALE GENOMIC DNA]</scope>
    <source>
        <tissue evidence="3">Leaves</tissue>
    </source>
</reference>
<evidence type="ECO:0000256" key="1">
    <source>
        <dbReference type="ARBA" id="ARBA00022614"/>
    </source>
</evidence>